<sequence>MDNLVYFNVQKKTVPHAIDLLCVYLPDSFLMDKAEFISAIAFALTKCDTIPDGIVIYYSKNLKEEIIDAWNDDVQKEILFSRLTNNRKLYTKFFYFVNVTNQGFAINDELSSTNGVFEPSDSDFRDFYKKGIASLAEKNDIVHSAPSGHKFKHPSGRILNLFIQAKEIACNEAELQFIARGLCLIHPQISWSELESVYIDSMGIYSLVKEALTFSNSQAVIENFHSYEGIDKLIPPTELDVAIISASTSGSMASILIDKGFDLSRIITLIDTDSKEKSSLSLVTLGSGNDILKKDNSLYNYETEIELVGEQFTYKAKPPKQITISFKHEPDALKEILNTFAIDGVNGINERLETINKTPLISLRPENLLKCSRFNKWLEDELRWSLSSSVNLILYKDDGASYQLVERVRDIIKDIRDSNEKISILEASELDDDALKNCKGVLIISAFCGDGGDLRQISRDLREFEDRVIPRHFLIGVGIPQSNSAWKKLRLFLIKNATKRDYEFSVWNVLPLGPDIISNSWAALPDYLSKVQVEDRPTHEGLSETDIDNLLDDMDIAITSSFNRLLPKTNDEDLQLTPGFVFFNDKFDDELDKINQSVILMTISSVLQAAREYTEQDLCLSPSNYQSVVLSPENFLRFNDDILQACILRASLPSELDYRSNADLSLLMSEFLFKVFSRHDHPFGFAALEFAAALSTGKLQLRKEHCIELVNKTLSIKPCDQRALAGFMLSIKSRLN</sequence>
<keyword evidence="2" id="KW-1185">Reference proteome</keyword>
<gene>
    <name evidence="1" type="ORF">SAMN05518863_103327</name>
</gene>
<evidence type="ECO:0008006" key="3">
    <source>
        <dbReference type="Google" id="ProtNLM"/>
    </source>
</evidence>
<evidence type="ECO:0000313" key="1">
    <source>
        <dbReference type="EMBL" id="SFJ92207.1"/>
    </source>
</evidence>
<dbReference type="EMBL" id="FOSD01000003">
    <property type="protein sequence ID" value="SFJ92207.1"/>
    <property type="molecule type" value="Genomic_DNA"/>
</dbReference>
<comment type="caution">
    <text evidence="1">The sequence shown here is derived from an EMBL/GenBank/DDBJ whole genome shotgun (WGS) entry which is preliminary data.</text>
</comment>
<accession>A0A1I3VDD0</accession>
<evidence type="ECO:0000313" key="2">
    <source>
        <dbReference type="Proteomes" id="UP000198841"/>
    </source>
</evidence>
<dbReference type="RefSeq" id="WP_091003607.1">
    <property type="nucleotide sequence ID" value="NZ_FOSD01000003.1"/>
</dbReference>
<dbReference type="Proteomes" id="UP000198841">
    <property type="component" value="Unassembled WGS sequence"/>
</dbReference>
<reference evidence="1 2" key="1">
    <citation type="submission" date="2016-10" db="EMBL/GenBank/DDBJ databases">
        <authorList>
            <person name="Varghese N."/>
            <person name="Submissions S."/>
        </authorList>
    </citation>
    <scope>NUCLEOTIDE SEQUENCE [LARGE SCALE GENOMIC DNA]</scope>
    <source>
        <strain evidence="1 2">YR512</strain>
    </source>
</reference>
<name>A0A1I3VDD0_9GAMM</name>
<protein>
    <recommendedName>
        <fullName evidence="3">SIR2-like domain-containing protein</fullName>
    </recommendedName>
</protein>
<proteinExistence type="predicted"/>
<organism evidence="1 2">
    <name type="scientific">Candidatus Pantoea symbiotica</name>
    <dbReference type="NCBI Taxonomy" id="1884370"/>
    <lineage>
        <taxon>Bacteria</taxon>
        <taxon>Pseudomonadati</taxon>
        <taxon>Pseudomonadota</taxon>
        <taxon>Gammaproteobacteria</taxon>
        <taxon>Enterobacterales</taxon>
        <taxon>Erwiniaceae</taxon>
        <taxon>Pantoea</taxon>
    </lineage>
</organism>